<evidence type="ECO:0000256" key="1">
    <source>
        <dbReference type="ARBA" id="ARBA00004123"/>
    </source>
</evidence>
<feature type="region of interest" description="Disordered" evidence="9">
    <location>
        <begin position="122"/>
        <end position="180"/>
    </location>
</feature>
<dbReference type="InterPro" id="IPR019258">
    <property type="entry name" value="Mediator_Med4"/>
</dbReference>
<evidence type="ECO:0000256" key="8">
    <source>
        <dbReference type="RuleBase" id="RU364141"/>
    </source>
</evidence>
<dbReference type="Proteomes" id="UP001480595">
    <property type="component" value="Unassembled WGS sequence"/>
</dbReference>
<evidence type="ECO:0000256" key="5">
    <source>
        <dbReference type="ARBA" id="ARBA00023163"/>
    </source>
</evidence>
<feature type="compositionally biased region" description="Pro residues" evidence="9">
    <location>
        <begin position="130"/>
        <end position="143"/>
    </location>
</feature>
<evidence type="ECO:0000256" key="2">
    <source>
        <dbReference type="ARBA" id="ARBA00009626"/>
    </source>
</evidence>
<feature type="region of interest" description="Disordered" evidence="9">
    <location>
        <begin position="223"/>
        <end position="328"/>
    </location>
</feature>
<feature type="compositionally biased region" description="Low complexity" evidence="9">
    <location>
        <begin position="299"/>
        <end position="320"/>
    </location>
</feature>
<organism evidence="10 11">
    <name type="scientific">Apiospora phragmitis</name>
    <dbReference type="NCBI Taxonomy" id="2905665"/>
    <lineage>
        <taxon>Eukaryota</taxon>
        <taxon>Fungi</taxon>
        <taxon>Dikarya</taxon>
        <taxon>Ascomycota</taxon>
        <taxon>Pezizomycotina</taxon>
        <taxon>Sordariomycetes</taxon>
        <taxon>Xylariomycetidae</taxon>
        <taxon>Amphisphaeriales</taxon>
        <taxon>Apiosporaceae</taxon>
        <taxon>Apiospora</taxon>
    </lineage>
</organism>
<keyword evidence="4 8" id="KW-0805">Transcription regulation</keyword>
<dbReference type="PANTHER" id="PTHR13208">
    <property type="entry name" value="MEDIATOR OF RNA POLYMERASE II TRANSCRIPTION SUBUNIT 4"/>
    <property type="match status" value="1"/>
</dbReference>
<gene>
    <name evidence="8" type="primary">MED4</name>
    <name evidence="10" type="ORF">PG994_000748</name>
</gene>
<comment type="similarity">
    <text evidence="2 8">Belongs to the Mediator complex subunit 4 family.</text>
</comment>
<name>A0ABR1X774_9PEZI</name>
<comment type="subunit">
    <text evidence="8">Component of the Mediator complex.</text>
</comment>
<evidence type="ECO:0000313" key="11">
    <source>
        <dbReference type="Proteomes" id="UP001480595"/>
    </source>
</evidence>
<dbReference type="RefSeq" id="XP_066722789.1">
    <property type="nucleotide sequence ID" value="XM_066852157.1"/>
</dbReference>
<dbReference type="GeneID" id="92085220"/>
<dbReference type="Pfam" id="PF10018">
    <property type="entry name" value="Med4"/>
    <property type="match status" value="1"/>
</dbReference>
<evidence type="ECO:0000256" key="3">
    <source>
        <dbReference type="ARBA" id="ARBA00020629"/>
    </source>
</evidence>
<dbReference type="EMBL" id="JAQQWL010000001">
    <property type="protein sequence ID" value="KAK8091243.1"/>
    <property type="molecule type" value="Genomic_DNA"/>
</dbReference>
<evidence type="ECO:0000313" key="10">
    <source>
        <dbReference type="EMBL" id="KAK8091243.1"/>
    </source>
</evidence>
<evidence type="ECO:0000256" key="9">
    <source>
        <dbReference type="SAM" id="MobiDB-lite"/>
    </source>
</evidence>
<feature type="compositionally biased region" description="Basic and acidic residues" evidence="9">
    <location>
        <begin position="236"/>
        <end position="289"/>
    </location>
</feature>
<reference evidence="10 11" key="1">
    <citation type="submission" date="2023-01" db="EMBL/GenBank/DDBJ databases">
        <title>Analysis of 21 Apiospora genomes using comparative genomics revels a genus with tremendous synthesis potential of carbohydrate active enzymes and secondary metabolites.</title>
        <authorList>
            <person name="Sorensen T."/>
        </authorList>
    </citation>
    <scope>NUCLEOTIDE SEQUENCE [LARGE SCALE GENOMIC DNA]</scope>
    <source>
        <strain evidence="10 11">CBS 135458</strain>
    </source>
</reference>
<evidence type="ECO:0000256" key="7">
    <source>
        <dbReference type="ARBA" id="ARBA00031257"/>
    </source>
</evidence>
<evidence type="ECO:0000256" key="4">
    <source>
        <dbReference type="ARBA" id="ARBA00023015"/>
    </source>
</evidence>
<proteinExistence type="inferred from homology"/>
<accession>A0ABR1X774</accession>
<keyword evidence="6 8" id="KW-0539">Nucleus</keyword>
<comment type="caution">
    <text evidence="10">The sequence shown here is derived from an EMBL/GenBank/DDBJ whole genome shotgun (WGS) entry which is preliminary data.</text>
</comment>
<keyword evidence="11" id="KW-1185">Reference proteome</keyword>
<keyword evidence="5 8" id="KW-0804">Transcription</keyword>
<keyword evidence="8" id="KW-0010">Activator</keyword>
<dbReference type="PANTHER" id="PTHR13208:SF2">
    <property type="entry name" value="MEDIATOR OF RNA POLYMERASE II TRANSCRIPTION SUBUNIT 4"/>
    <property type="match status" value="1"/>
</dbReference>
<sequence>MDKAIDVRFERMEKALANLVDSIAKYTPSTHSATELNAASADLAQGLEELQTHQRNHARIQQLRGVSAGLDGQIKDTLVQLAQARKELTGTSTTIFPDKGKTYPINYTELLNYGRHIAKTTVPPSGVANAPPPPPASSAPPTQPESAVESAAATPGGTPNGVASAPNGALDQLSGQQTTTTALPDHIQDSLNPLAGAMFVPWPSEAHIRNGALAQLDFLSSRGIDPQGYDPDEEEAQKKRKEEEERAREEQERLEREEKEGRIRKQMELARAEREKAREKEAAEREARGDTGNADAQPGSGAAAAGSSAGGNKQAQFQFLQDDDDESD</sequence>
<comment type="subcellular location">
    <subcellularLocation>
        <location evidence="1 8">Nucleus</location>
    </subcellularLocation>
</comment>
<comment type="function">
    <text evidence="8">Component of the Mediator complex, a coactivator involved in the regulated transcription of nearly all RNA polymerase II-dependent genes. Mediator functions as a bridge to convey information from gene-specific regulatory proteins to the basal RNA polymerase II transcription machinery. Mediator is recruited to promoters by direct interactions with regulatory proteins and serves as a scaffold for the assembly of a functional preinitiation complex with RNA polymerase II and the general transcription factors.</text>
</comment>
<evidence type="ECO:0000256" key="6">
    <source>
        <dbReference type="ARBA" id="ARBA00023242"/>
    </source>
</evidence>
<protein>
    <recommendedName>
        <fullName evidence="3 8">Mediator of RNA polymerase II transcription subunit 4</fullName>
    </recommendedName>
    <alternativeName>
        <fullName evidence="7 8">Mediator complex subunit 4</fullName>
    </alternativeName>
</protein>